<dbReference type="Proteomes" id="UP001172386">
    <property type="component" value="Unassembled WGS sequence"/>
</dbReference>
<sequence length="482" mass="51874">MRIVATEAGDACERTINAHNPTDVCLFKNQFFSITNSRGALQIKALEVAGNHGEVIITPATAEQIFEAVSSPAISEVRALIRDPWGIGPERPCLYRNDLIGWPDDDDGYQHPIQSTEPCQLYLEATFPGRGRIYFGEVHQEAAQIASFLSMRNTLIDLLTARKSPQARAAAEQRARAISAAAVRSFLPSSGFCWTCDQDVTPHLTACRHAVMLASAQRALRLRRINVMNRAKEANKAAAKRPAAVRILAAAGIIVSACLVLLMSLGWTGHIGGPIGITPVMLTLLQSAAPGVDPSVGHGTGLTGIPLAHHAAALSWLVVAAIAAIAFKALARQTRQRRIIIPLVAYTAVAAIGIAGPLIWFKLIGQGSAIAATATAVFAIFCAIVLFLIASIARINHSLASSYDVEHVLAILESGVPNLETIASAMRNGTRLANRDVEFARRMASKWKRSKEQEAQSKATSALCVKQVDAASRYLHERRQPR</sequence>
<keyword evidence="2" id="KW-1185">Reference proteome</keyword>
<dbReference type="EMBL" id="JAPDRQ010000298">
    <property type="protein sequence ID" value="KAJ9650901.1"/>
    <property type="molecule type" value="Genomic_DNA"/>
</dbReference>
<accession>A0ACC2ZTD6</accession>
<evidence type="ECO:0000313" key="1">
    <source>
        <dbReference type="EMBL" id="KAJ9650901.1"/>
    </source>
</evidence>
<comment type="caution">
    <text evidence="1">The sequence shown here is derived from an EMBL/GenBank/DDBJ whole genome shotgun (WGS) entry which is preliminary data.</text>
</comment>
<name>A0ACC2ZTD6_9EURO</name>
<gene>
    <name evidence="1" type="ORF">H2198_009815</name>
</gene>
<reference evidence="1" key="1">
    <citation type="submission" date="2022-10" db="EMBL/GenBank/DDBJ databases">
        <title>Culturing micro-colonial fungi from biological soil crusts in the Mojave desert and describing Neophaeococcomyces mojavensis, and introducing the new genera and species Taxawa tesnikishii.</title>
        <authorList>
            <person name="Kurbessoian T."/>
            <person name="Stajich J.E."/>
        </authorList>
    </citation>
    <scope>NUCLEOTIDE SEQUENCE</scope>
    <source>
        <strain evidence="1">JES_112</strain>
    </source>
</reference>
<evidence type="ECO:0000313" key="2">
    <source>
        <dbReference type="Proteomes" id="UP001172386"/>
    </source>
</evidence>
<protein>
    <submittedName>
        <fullName evidence="1">Uncharacterized protein</fullName>
    </submittedName>
</protein>
<organism evidence="1 2">
    <name type="scientific">Neophaeococcomyces mojaviensis</name>
    <dbReference type="NCBI Taxonomy" id="3383035"/>
    <lineage>
        <taxon>Eukaryota</taxon>
        <taxon>Fungi</taxon>
        <taxon>Dikarya</taxon>
        <taxon>Ascomycota</taxon>
        <taxon>Pezizomycotina</taxon>
        <taxon>Eurotiomycetes</taxon>
        <taxon>Chaetothyriomycetidae</taxon>
        <taxon>Chaetothyriales</taxon>
        <taxon>Chaetothyriales incertae sedis</taxon>
        <taxon>Neophaeococcomyces</taxon>
    </lineage>
</organism>
<proteinExistence type="predicted"/>